<reference evidence="1 2" key="1">
    <citation type="submission" date="2010-12" db="EMBL/GenBank/DDBJ databases">
        <title>The Genome Sequence of Clostridium symbiosum strain WAL-14163.</title>
        <authorList>
            <person name="Earl A."/>
            <person name="Ward D."/>
            <person name="Feldgarden M."/>
            <person name="Gevers D."/>
            <person name="Finegold S.M."/>
            <person name="Summanen P.H."/>
            <person name="Molitoris D.R."/>
            <person name="Vaisanen M.L."/>
            <person name="Daigneault M."/>
            <person name="Young S.K."/>
            <person name="Zeng Q."/>
            <person name="Gargeya S."/>
            <person name="Fitzgerald M."/>
            <person name="Haas B."/>
            <person name="Abouelleil A."/>
            <person name="Alvarado L."/>
            <person name="Arachchi H.M."/>
            <person name="Berlin A."/>
            <person name="Brown A."/>
            <person name="Chapman S.B."/>
            <person name="Chen Z."/>
            <person name="Dunbar C."/>
            <person name="Freedman E."/>
            <person name="Gearin G."/>
            <person name="Gellesch M."/>
            <person name="Goldberg J."/>
            <person name="Griggs A."/>
            <person name="Gujja S."/>
            <person name="Heilman E."/>
            <person name="Heiman D."/>
            <person name="Howarth C."/>
            <person name="Larson L."/>
            <person name="Lui A."/>
            <person name="MacDonald P.J.P."/>
            <person name="Mehta T."/>
            <person name="Montmayeur A."/>
            <person name="Murphy C."/>
            <person name="Neiman D."/>
            <person name="Pearson M."/>
            <person name="Priest M."/>
            <person name="Roberts A."/>
            <person name="Saif S."/>
            <person name="Shea T."/>
            <person name="Shenoy N."/>
            <person name="Sisk P."/>
            <person name="Stolte C."/>
            <person name="Sykes S."/>
            <person name="White J."/>
            <person name="Yandava C."/>
            <person name="Nusbaum C."/>
            <person name="Birren B."/>
        </authorList>
    </citation>
    <scope>NUCLEOTIDE SEQUENCE [LARGE SCALE GENOMIC DNA]</scope>
    <source>
        <strain evidence="1 2">WAL-14163</strain>
    </source>
</reference>
<proteinExistence type="predicted"/>
<dbReference type="Proteomes" id="UP000002970">
    <property type="component" value="Unassembled WGS sequence"/>
</dbReference>
<gene>
    <name evidence="1" type="ORF">HMPREF9474_02919</name>
</gene>
<dbReference type="AlphaFoldDB" id="E7GPS4"/>
<comment type="caution">
    <text evidence="1">The sequence shown here is derived from an EMBL/GenBank/DDBJ whole genome shotgun (WGS) entry which is preliminary data.</text>
</comment>
<evidence type="ECO:0000313" key="2">
    <source>
        <dbReference type="Proteomes" id="UP000002970"/>
    </source>
</evidence>
<protein>
    <submittedName>
        <fullName evidence="1">Uncharacterized protein</fullName>
    </submittedName>
</protein>
<dbReference type="eggNOG" id="ENOG5030VW5">
    <property type="taxonomic scope" value="Bacteria"/>
</dbReference>
<accession>E7GPS4</accession>
<evidence type="ECO:0000313" key="1">
    <source>
        <dbReference type="EMBL" id="EGA93184.1"/>
    </source>
</evidence>
<keyword evidence="2" id="KW-1185">Reference proteome</keyword>
<dbReference type="HOGENOM" id="CLU_2463715_0_0_9"/>
<dbReference type="EMBL" id="ADLQ01000067">
    <property type="protein sequence ID" value="EGA93184.1"/>
    <property type="molecule type" value="Genomic_DNA"/>
</dbReference>
<name>E7GPS4_CLOS6</name>
<organism evidence="1 2">
    <name type="scientific">Clostridium symbiosum (strain WAL-14163)</name>
    <dbReference type="NCBI Taxonomy" id="742740"/>
    <lineage>
        <taxon>Bacteria</taxon>
        <taxon>Bacillati</taxon>
        <taxon>Bacillota</taxon>
        <taxon>Clostridia</taxon>
        <taxon>Lachnospirales</taxon>
        <taxon>Lachnospiraceae</taxon>
        <taxon>Otoolea</taxon>
    </lineage>
</organism>
<sequence>MEKYKLEEYDSYELLKRSGAKLPIDNLQFIDPILDFEDEFEKKFYVAGVRHYLDCEGEKCTETLLVTRGDEVFWNKKKITNTIKTQFV</sequence>